<keyword evidence="4" id="KW-1185">Reference proteome</keyword>
<feature type="region of interest" description="Disordered" evidence="1">
    <location>
        <begin position="274"/>
        <end position="317"/>
    </location>
</feature>
<keyword evidence="2" id="KW-1133">Transmembrane helix</keyword>
<protein>
    <submittedName>
        <fullName evidence="3">Uncharacterized protein</fullName>
    </submittedName>
</protein>
<proteinExistence type="predicted"/>
<dbReference type="Gene3D" id="2.60.120.260">
    <property type="entry name" value="Galactose-binding domain-like"/>
    <property type="match status" value="1"/>
</dbReference>
<evidence type="ECO:0000256" key="1">
    <source>
        <dbReference type="SAM" id="MobiDB-lite"/>
    </source>
</evidence>
<dbReference type="OrthoDB" id="3265734at2759"/>
<evidence type="ECO:0000313" key="3">
    <source>
        <dbReference type="EMBL" id="TFK46041.1"/>
    </source>
</evidence>
<accession>A0A5C3MX55</accession>
<sequence length="317" mass="33634">MTTVQIDDRDSSIQYTGDWGQSGNPATEYLGTTTFAGSAGPQMKLSFTGTWISVYGTVPGQGTNVSFVLDDGSQSGWSTQFFSTGVQDILYQQPYYNSPPLPYGTHSIVMTNGGGGTTAFVDFIRYNTSSPNNSTPPSVVTVTATATATMTASSGSQHHMNHHHTDGALTAAVVVAVVVPLLVLAVALWLVMRARHRPIASSPEAPMLPDDYPFNGHSASASPLSRTEASFAGGHPSIALYPSSTGVYDGAQYETYHSRSSVIRVAHGSYPAALGEVQPDDRGDTLTISESPPDYRTITPEPEPVSGNSHQRSEKAR</sequence>
<organism evidence="3 4">
    <name type="scientific">Heliocybe sulcata</name>
    <dbReference type="NCBI Taxonomy" id="5364"/>
    <lineage>
        <taxon>Eukaryota</taxon>
        <taxon>Fungi</taxon>
        <taxon>Dikarya</taxon>
        <taxon>Basidiomycota</taxon>
        <taxon>Agaricomycotina</taxon>
        <taxon>Agaricomycetes</taxon>
        <taxon>Gloeophyllales</taxon>
        <taxon>Gloeophyllaceae</taxon>
        <taxon>Heliocybe</taxon>
    </lineage>
</organism>
<reference evidence="3 4" key="1">
    <citation type="journal article" date="2019" name="Nat. Ecol. Evol.">
        <title>Megaphylogeny resolves global patterns of mushroom evolution.</title>
        <authorList>
            <person name="Varga T."/>
            <person name="Krizsan K."/>
            <person name="Foldi C."/>
            <person name="Dima B."/>
            <person name="Sanchez-Garcia M."/>
            <person name="Sanchez-Ramirez S."/>
            <person name="Szollosi G.J."/>
            <person name="Szarkandi J.G."/>
            <person name="Papp V."/>
            <person name="Albert L."/>
            <person name="Andreopoulos W."/>
            <person name="Angelini C."/>
            <person name="Antonin V."/>
            <person name="Barry K.W."/>
            <person name="Bougher N.L."/>
            <person name="Buchanan P."/>
            <person name="Buyck B."/>
            <person name="Bense V."/>
            <person name="Catcheside P."/>
            <person name="Chovatia M."/>
            <person name="Cooper J."/>
            <person name="Damon W."/>
            <person name="Desjardin D."/>
            <person name="Finy P."/>
            <person name="Geml J."/>
            <person name="Haridas S."/>
            <person name="Hughes K."/>
            <person name="Justo A."/>
            <person name="Karasinski D."/>
            <person name="Kautmanova I."/>
            <person name="Kiss B."/>
            <person name="Kocsube S."/>
            <person name="Kotiranta H."/>
            <person name="LaButti K.M."/>
            <person name="Lechner B.E."/>
            <person name="Liimatainen K."/>
            <person name="Lipzen A."/>
            <person name="Lukacs Z."/>
            <person name="Mihaltcheva S."/>
            <person name="Morgado L.N."/>
            <person name="Niskanen T."/>
            <person name="Noordeloos M.E."/>
            <person name="Ohm R.A."/>
            <person name="Ortiz-Santana B."/>
            <person name="Ovrebo C."/>
            <person name="Racz N."/>
            <person name="Riley R."/>
            <person name="Savchenko A."/>
            <person name="Shiryaev A."/>
            <person name="Soop K."/>
            <person name="Spirin V."/>
            <person name="Szebenyi C."/>
            <person name="Tomsovsky M."/>
            <person name="Tulloss R.E."/>
            <person name="Uehling J."/>
            <person name="Grigoriev I.V."/>
            <person name="Vagvolgyi C."/>
            <person name="Papp T."/>
            <person name="Martin F.M."/>
            <person name="Miettinen O."/>
            <person name="Hibbett D.S."/>
            <person name="Nagy L.G."/>
        </authorList>
    </citation>
    <scope>NUCLEOTIDE SEQUENCE [LARGE SCALE GENOMIC DNA]</scope>
    <source>
        <strain evidence="3 4">OMC1185</strain>
    </source>
</reference>
<feature type="transmembrane region" description="Helical" evidence="2">
    <location>
        <begin position="168"/>
        <end position="191"/>
    </location>
</feature>
<dbReference type="AlphaFoldDB" id="A0A5C3MX55"/>
<dbReference type="EMBL" id="ML213534">
    <property type="protein sequence ID" value="TFK46041.1"/>
    <property type="molecule type" value="Genomic_DNA"/>
</dbReference>
<name>A0A5C3MX55_9AGAM</name>
<gene>
    <name evidence="3" type="ORF">OE88DRAFT_1739843</name>
</gene>
<keyword evidence="2" id="KW-0472">Membrane</keyword>
<dbReference type="Proteomes" id="UP000305948">
    <property type="component" value="Unassembled WGS sequence"/>
</dbReference>
<keyword evidence="2" id="KW-0812">Transmembrane</keyword>
<evidence type="ECO:0000256" key="2">
    <source>
        <dbReference type="SAM" id="Phobius"/>
    </source>
</evidence>
<evidence type="ECO:0000313" key="4">
    <source>
        <dbReference type="Proteomes" id="UP000305948"/>
    </source>
</evidence>